<feature type="domain" description="ABC transporter" evidence="5">
    <location>
        <begin position="9"/>
        <end position="234"/>
    </location>
</feature>
<dbReference type="SUPFAM" id="SSF52540">
    <property type="entry name" value="P-loop containing nucleoside triphosphate hydrolases"/>
    <property type="match status" value="1"/>
</dbReference>
<evidence type="ECO:0000313" key="7">
    <source>
        <dbReference type="Proteomes" id="UP001595685"/>
    </source>
</evidence>
<comment type="caution">
    <text evidence="6">The sequence shown here is derived from an EMBL/GenBank/DDBJ whole genome shotgun (WGS) entry which is preliminary data.</text>
</comment>
<gene>
    <name evidence="6" type="ORF">ACFOLH_16635</name>
</gene>
<name>A0ABV7WM00_9MICO</name>
<evidence type="ECO:0000259" key="5">
    <source>
        <dbReference type="PROSITE" id="PS50893"/>
    </source>
</evidence>
<dbReference type="InterPro" id="IPR017871">
    <property type="entry name" value="ABC_transporter-like_CS"/>
</dbReference>
<keyword evidence="4 6" id="KW-0067">ATP-binding</keyword>
<protein>
    <submittedName>
        <fullName evidence="6">ATP-binding cassette domain-containing protein</fullName>
    </submittedName>
</protein>
<evidence type="ECO:0000256" key="3">
    <source>
        <dbReference type="ARBA" id="ARBA00022741"/>
    </source>
</evidence>
<dbReference type="PANTHER" id="PTHR43335:SF4">
    <property type="entry name" value="ABC TRANSPORTER, ATP-BINDING PROTEIN"/>
    <property type="match status" value="1"/>
</dbReference>
<dbReference type="GO" id="GO:0005524">
    <property type="term" value="F:ATP binding"/>
    <property type="evidence" value="ECO:0007669"/>
    <property type="project" value="UniProtKB-KW"/>
</dbReference>
<proteinExistence type="inferred from homology"/>
<sequence>MDTDGHPPVQATGLRKSFRGRLRVDDVSLAVGHGRVTGLLGPNGAGKTTTLRMLLGLVSPDAGRATVLGRPYRDLDHPARTVGAVLDAGGLHPARTGRQHLRMAALRAGVPAARVEEVLHEVGMAPDADRRAGSYSLGMRQRVALAAALVARPRVLVLDEPATGLDPTGMHWLRGRLRAFADAGGAVLLSSHLLGDVEHVADDVVVLVDGRVVASSTTDQALAAGGGGLEDFYLRLTDGRAGVR</sequence>
<dbReference type="InterPro" id="IPR003439">
    <property type="entry name" value="ABC_transporter-like_ATP-bd"/>
</dbReference>
<dbReference type="InterPro" id="IPR027417">
    <property type="entry name" value="P-loop_NTPase"/>
</dbReference>
<dbReference type="Proteomes" id="UP001595685">
    <property type="component" value="Unassembled WGS sequence"/>
</dbReference>
<dbReference type="RefSeq" id="WP_340289746.1">
    <property type="nucleotide sequence ID" value="NZ_JBBEOI010000010.1"/>
</dbReference>
<keyword evidence="7" id="KW-1185">Reference proteome</keyword>
<keyword evidence="2" id="KW-0813">Transport</keyword>
<dbReference type="SMART" id="SM00382">
    <property type="entry name" value="AAA"/>
    <property type="match status" value="1"/>
</dbReference>
<accession>A0ABV7WM00</accession>
<dbReference type="Gene3D" id="3.40.50.300">
    <property type="entry name" value="P-loop containing nucleotide triphosphate hydrolases"/>
    <property type="match status" value="1"/>
</dbReference>
<evidence type="ECO:0000256" key="4">
    <source>
        <dbReference type="ARBA" id="ARBA00022840"/>
    </source>
</evidence>
<reference evidence="7" key="1">
    <citation type="journal article" date="2019" name="Int. J. Syst. Evol. Microbiol.">
        <title>The Global Catalogue of Microorganisms (GCM) 10K type strain sequencing project: providing services to taxonomists for standard genome sequencing and annotation.</title>
        <authorList>
            <consortium name="The Broad Institute Genomics Platform"/>
            <consortium name="The Broad Institute Genome Sequencing Center for Infectious Disease"/>
            <person name="Wu L."/>
            <person name="Ma J."/>
        </authorList>
    </citation>
    <scope>NUCLEOTIDE SEQUENCE [LARGE SCALE GENOMIC DNA]</scope>
    <source>
        <strain evidence="7">NCAIM B.02333</strain>
    </source>
</reference>
<dbReference type="EMBL" id="JBHRWW010000014">
    <property type="protein sequence ID" value="MFC3689977.1"/>
    <property type="molecule type" value="Genomic_DNA"/>
</dbReference>
<dbReference type="PANTHER" id="PTHR43335">
    <property type="entry name" value="ABC TRANSPORTER, ATP-BINDING PROTEIN"/>
    <property type="match status" value="1"/>
</dbReference>
<evidence type="ECO:0000313" key="6">
    <source>
        <dbReference type="EMBL" id="MFC3689977.1"/>
    </source>
</evidence>
<dbReference type="PROSITE" id="PS50893">
    <property type="entry name" value="ABC_TRANSPORTER_2"/>
    <property type="match status" value="1"/>
</dbReference>
<comment type="similarity">
    <text evidence="1">Belongs to the ABC transporter superfamily.</text>
</comment>
<keyword evidence="3" id="KW-0547">Nucleotide-binding</keyword>
<evidence type="ECO:0000256" key="1">
    <source>
        <dbReference type="ARBA" id="ARBA00005417"/>
    </source>
</evidence>
<organism evidence="6 7">
    <name type="scientific">Aquipuribacter hungaricus</name>
    <dbReference type="NCBI Taxonomy" id="545624"/>
    <lineage>
        <taxon>Bacteria</taxon>
        <taxon>Bacillati</taxon>
        <taxon>Actinomycetota</taxon>
        <taxon>Actinomycetes</taxon>
        <taxon>Micrococcales</taxon>
        <taxon>Intrasporangiaceae</taxon>
        <taxon>Aquipuribacter</taxon>
    </lineage>
</organism>
<dbReference type="PROSITE" id="PS00211">
    <property type="entry name" value="ABC_TRANSPORTER_1"/>
    <property type="match status" value="1"/>
</dbReference>
<dbReference type="Pfam" id="PF00005">
    <property type="entry name" value="ABC_tran"/>
    <property type="match status" value="1"/>
</dbReference>
<dbReference type="InterPro" id="IPR003593">
    <property type="entry name" value="AAA+_ATPase"/>
</dbReference>
<evidence type="ECO:0000256" key="2">
    <source>
        <dbReference type="ARBA" id="ARBA00022448"/>
    </source>
</evidence>